<sequence length="313" mass="34620">MEDRRVYAFHSFMRAAILCGFSFYIVYLVKTGGMSHYLAPHLVPYVKASAIALFVLAVIQVYLALQPAAGNESDCGCEPGVRKSKLSHGAAYSLFLLPLLLGFLLPDRVTGSDIVQVKGIQLNASNLQTQRNAGTRDDSPEKQQSSEEEASRGKEDTEEARLKEMFKGSRFTEDYAKLAMRLYQNKTILIGEKGFMERLTAVDLFAGNFAGKQMEISGFVYREDDMPKNQFVVARLTMQCCSADASPYGVIVEAPGADSYLKDTWVTVKGTIRKSVYEGKDVMKLEGAVIQTIKEPSSPYVYPYAGDFADLGK</sequence>
<feature type="domain" description="DUF1980" evidence="4">
    <location>
        <begin position="167"/>
        <end position="303"/>
    </location>
</feature>
<evidence type="ECO:0000256" key="2">
    <source>
        <dbReference type="SAM" id="Phobius"/>
    </source>
</evidence>
<dbReference type="Proteomes" id="UP000288943">
    <property type="component" value="Chromosome"/>
</dbReference>
<dbReference type="OrthoDB" id="9770408at2"/>
<evidence type="ECO:0000313" key="6">
    <source>
        <dbReference type="EMBL" id="QAV19778.1"/>
    </source>
</evidence>
<keyword evidence="2" id="KW-0472">Membrane</keyword>
<dbReference type="PANTHER" id="PTHR40047">
    <property type="entry name" value="UPF0703 PROTEIN YCGQ"/>
    <property type="match status" value="1"/>
</dbReference>
<dbReference type="InterPro" id="IPR048447">
    <property type="entry name" value="DUF1980_C"/>
</dbReference>
<dbReference type="EMBL" id="CP026520">
    <property type="protein sequence ID" value="QAV19778.1"/>
    <property type="molecule type" value="Genomic_DNA"/>
</dbReference>
<keyword evidence="2" id="KW-0812">Transmembrane</keyword>
<name>A0A410WZB6_9BACL</name>
<dbReference type="NCBIfam" id="TIGR03943">
    <property type="entry name" value="TIGR03943 family putative permease subunit"/>
    <property type="match status" value="1"/>
</dbReference>
<evidence type="ECO:0000256" key="1">
    <source>
        <dbReference type="SAM" id="MobiDB-lite"/>
    </source>
</evidence>
<reference evidence="5 8" key="2">
    <citation type="submission" date="2022-05" db="EMBL/GenBank/DDBJ databases">
        <title>Genome Sequencing of Bee-Associated Microbes.</title>
        <authorList>
            <person name="Dunlap C."/>
        </authorList>
    </citation>
    <scope>NUCLEOTIDE SEQUENCE [LARGE SCALE GENOMIC DNA]</scope>
    <source>
        <strain evidence="5 8">NRRL B-23120</strain>
    </source>
</reference>
<keyword evidence="8" id="KW-1185">Reference proteome</keyword>
<dbReference type="Pfam" id="PF21537">
    <property type="entry name" value="DUF1980_C"/>
    <property type="match status" value="1"/>
</dbReference>
<reference evidence="6 7" key="1">
    <citation type="submission" date="2018-01" db="EMBL/GenBank/DDBJ databases">
        <title>The whole genome sequencing and assembly of Paenibacillus chitinolyticus KCCM 41400 strain.</title>
        <authorList>
            <person name="Kim J.-Y."/>
            <person name="Park M.-K."/>
            <person name="Lee Y.-J."/>
            <person name="Yi H."/>
            <person name="Bahn Y.-S."/>
            <person name="Kim J.F."/>
            <person name="Lee D.-W."/>
        </authorList>
    </citation>
    <scope>NUCLEOTIDE SEQUENCE [LARGE SCALE GENOMIC DNA]</scope>
    <source>
        <strain evidence="6 7">KCCM 41400</strain>
    </source>
</reference>
<protein>
    <submittedName>
        <fullName evidence="6">TIGR03943 family protein</fullName>
    </submittedName>
</protein>
<proteinExistence type="predicted"/>
<dbReference type="KEGG" id="pchi:PC41400_19800"/>
<feature type="domain" description="DUF1980" evidence="3">
    <location>
        <begin position="13"/>
        <end position="121"/>
    </location>
</feature>
<keyword evidence="2" id="KW-1133">Transmembrane helix</keyword>
<organism evidence="6 7">
    <name type="scientific">Paenibacillus chitinolyticus</name>
    <dbReference type="NCBI Taxonomy" id="79263"/>
    <lineage>
        <taxon>Bacteria</taxon>
        <taxon>Bacillati</taxon>
        <taxon>Bacillota</taxon>
        <taxon>Bacilli</taxon>
        <taxon>Bacillales</taxon>
        <taxon>Paenibacillaceae</taxon>
        <taxon>Paenibacillus</taxon>
    </lineage>
</organism>
<feature type="region of interest" description="Disordered" evidence="1">
    <location>
        <begin position="128"/>
        <end position="159"/>
    </location>
</feature>
<dbReference type="RefSeq" id="WP_042227114.1">
    <property type="nucleotide sequence ID" value="NZ_CP026520.1"/>
</dbReference>
<feature type="transmembrane region" description="Helical" evidence="2">
    <location>
        <begin position="42"/>
        <end position="65"/>
    </location>
</feature>
<dbReference type="Proteomes" id="UP001527202">
    <property type="component" value="Unassembled WGS sequence"/>
</dbReference>
<evidence type="ECO:0000259" key="4">
    <source>
        <dbReference type="Pfam" id="PF21537"/>
    </source>
</evidence>
<evidence type="ECO:0000259" key="3">
    <source>
        <dbReference type="Pfam" id="PF09323"/>
    </source>
</evidence>
<evidence type="ECO:0000313" key="8">
    <source>
        <dbReference type="Proteomes" id="UP001527202"/>
    </source>
</evidence>
<dbReference type="GeneID" id="95377041"/>
<evidence type="ECO:0000313" key="7">
    <source>
        <dbReference type="Proteomes" id="UP000288943"/>
    </source>
</evidence>
<dbReference type="PANTHER" id="PTHR40047:SF1">
    <property type="entry name" value="UPF0703 PROTEIN YCGQ"/>
    <property type="match status" value="1"/>
</dbReference>
<dbReference type="AlphaFoldDB" id="A0A410WZB6"/>
<feature type="compositionally biased region" description="Basic and acidic residues" evidence="1">
    <location>
        <begin position="134"/>
        <end position="159"/>
    </location>
</feature>
<evidence type="ECO:0000313" key="5">
    <source>
        <dbReference type="EMBL" id="MCY9596908.1"/>
    </source>
</evidence>
<dbReference type="Pfam" id="PF09323">
    <property type="entry name" value="DUF1980"/>
    <property type="match status" value="1"/>
</dbReference>
<feature type="transmembrane region" description="Helical" evidence="2">
    <location>
        <begin position="12"/>
        <end position="30"/>
    </location>
</feature>
<dbReference type="InterPro" id="IPR048493">
    <property type="entry name" value="DUF1980_N"/>
</dbReference>
<dbReference type="InterPro" id="IPR015402">
    <property type="entry name" value="DUF1980"/>
</dbReference>
<dbReference type="EMBL" id="JAMDMJ010000015">
    <property type="protein sequence ID" value="MCY9596908.1"/>
    <property type="molecule type" value="Genomic_DNA"/>
</dbReference>
<gene>
    <name evidence="5" type="ORF">M5X16_14105</name>
    <name evidence="6" type="ORF">PC41400_19800</name>
</gene>
<accession>A0A410WZB6</accession>
<feature type="transmembrane region" description="Helical" evidence="2">
    <location>
        <begin position="86"/>
        <end position="105"/>
    </location>
</feature>
<dbReference type="InterPro" id="IPR052955">
    <property type="entry name" value="UPF0703_membrane_permease"/>
</dbReference>